<comment type="similarity">
    <text evidence="2">Belongs to the ERD2 family.</text>
</comment>
<evidence type="ECO:0000256" key="2">
    <source>
        <dbReference type="ARBA" id="ARBA00010120"/>
    </source>
</evidence>
<name>A0A8H3UD95_VENIN</name>
<evidence type="ECO:0000256" key="5">
    <source>
        <dbReference type="ARBA" id="ARBA00022824"/>
    </source>
</evidence>
<dbReference type="EMBL" id="WNWS01000053">
    <property type="protein sequence ID" value="KAE9984156.1"/>
    <property type="molecule type" value="Genomic_DNA"/>
</dbReference>
<comment type="subcellular location">
    <subcellularLocation>
        <location evidence="1">Endoplasmic reticulum membrane</location>
        <topology evidence="1">Multi-pass membrane protein</topology>
    </subcellularLocation>
</comment>
<keyword evidence="6" id="KW-0931">ER-Golgi transport</keyword>
<evidence type="ECO:0000256" key="8">
    <source>
        <dbReference type="ARBA" id="ARBA00022989"/>
    </source>
</evidence>
<evidence type="ECO:0000256" key="7">
    <source>
        <dbReference type="ARBA" id="ARBA00022927"/>
    </source>
</evidence>
<dbReference type="Proteomes" id="UP000447873">
    <property type="component" value="Unassembled WGS sequence"/>
</dbReference>
<evidence type="ECO:0008006" key="19">
    <source>
        <dbReference type="Google" id="ProtNLM"/>
    </source>
</evidence>
<keyword evidence="9 12" id="KW-0472">Membrane</keyword>
<protein>
    <recommendedName>
        <fullName evidence="19">ER lumen protein retaining receptor</fullName>
    </recommendedName>
</protein>
<dbReference type="GO" id="GO:0006621">
    <property type="term" value="P:protein retention in ER lumen"/>
    <property type="evidence" value="ECO:0007669"/>
    <property type="project" value="InterPro"/>
</dbReference>
<comment type="caution">
    <text evidence="13">The sequence shown here is derived from an EMBL/GenBank/DDBJ whole genome shotgun (WGS) entry which is preliminary data.</text>
</comment>
<dbReference type="GO" id="GO:0016192">
    <property type="term" value="P:vesicle-mediated transport"/>
    <property type="evidence" value="ECO:0007669"/>
    <property type="project" value="UniProtKB-KW"/>
</dbReference>
<feature type="transmembrane region" description="Helical" evidence="12">
    <location>
        <begin position="72"/>
        <end position="89"/>
    </location>
</feature>
<evidence type="ECO:0000256" key="4">
    <source>
        <dbReference type="ARBA" id="ARBA00022692"/>
    </source>
</evidence>
<feature type="transmembrane region" description="Helical" evidence="12">
    <location>
        <begin position="200"/>
        <end position="218"/>
    </location>
</feature>
<keyword evidence="5" id="KW-0256">Endoplasmic reticulum</keyword>
<dbReference type="AlphaFoldDB" id="A0A8H3UD95"/>
<feature type="transmembrane region" description="Helical" evidence="12">
    <location>
        <begin position="101"/>
        <end position="121"/>
    </location>
</feature>
<dbReference type="PRINTS" id="PR00660">
    <property type="entry name" value="ERLUMENR"/>
</dbReference>
<feature type="transmembrane region" description="Helical" evidence="12">
    <location>
        <begin position="230"/>
        <end position="251"/>
    </location>
</feature>
<dbReference type="Pfam" id="PF00810">
    <property type="entry name" value="ER_lumen_recept"/>
    <property type="match status" value="2"/>
</dbReference>
<evidence type="ECO:0000313" key="14">
    <source>
        <dbReference type="EMBL" id="KAE9984156.1"/>
    </source>
</evidence>
<evidence type="ECO:0000256" key="6">
    <source>
        <dbReference type="ARBA" id="ARBA00022892"/>
    </source>
</evidence>
<keyword evidence="4 12" id="KW-0812">Transmembrane</keyword>
<feature type="compositionally biased region" description="Basic and acidic residues" evidence="11">
    <location>
        <begin position="323"/>
        <end position="334"/>
    </location>
</feature>
<dbReference type="GO" id="GO:0046923">
    <property type="term" value="F:ER retention sequence binding"/>
    <property type="evidence" value="ECO:0007669"/>
    <property type="project" value="InterPro"/>
</dbReference>
<feature type="compositionally biased region" description="Basic and acidic residues" evidence="11">
    <location>
        <begin position="357"/>
        <end position="368"/>
    </location>
</feature>
<evidence type="ECO:0000256" key="11">
    <source>
        <dbReference type="SAM" id="MobiDB-lite"/>
    </source>
</evidence>
<evidence type="ECO:0000256" key="3">
    <source>
        <dbReference type="ARBA" id="ARBA00022448"/>
    </source>
</evidence>
<evidence type="ECO:0000313" key="16">
    <source>
        <dbReference type="Proteomes" id="UP000433883"/>
    </source>
</evidence>
<dbReference type="PANTHER" id="PTHR10585">
    <property type="entry name" value="ER LUMEN PROTEIN RETAINING RECEPTOR"/>
    <property type="match status" value="1"/>
</dbReference>
<evidence type="ECO:0000313" key="13">
    <source>
        <dbReference type="EMBL" id="KAE9968009.1"/>
    </source>
</evidence>
<keyword evidence="8 12" id="KW-1133">Transmembrane helix</keyword>
<evidence type="ECO:0000313" key="15">
    <source>
        <dbReference type="EMBL" id="KAE9994125.1"/>
    </source>
</evidence>
<organism evidence="13 16">
    <name type="scientific">Venturia inaequalis</name>
    <name type="common">Apple scab fungus</name>
    <dbReference type="NCBI Taxonomy" id="5025"/>
    <lineage>
        <taxon>Eukaryota</taxon>
        <taxon>Fungi</taxon>
        <taxon>Dikarya</taxon>
        <taxon>Ascomycota</taxon>
        <taxon>Pezizomycotina</taxon>
        <taxon>Dothideomycetes</taxon>
        <taxon>Pleosporomycetidae</taxon>
        <taxon>Venturiales</taxon>
        <taxon>Venturiaceae</taxon>
        <taxon>Venturia</taxon>
    </lineage>
</organism>
<dbReference type="OrthoDB" id="7694678at2759"/>
<feature type="compositionally biased region" description="Acidic residues" evidence="11">
    <location>
        <begin position="371"/>
        <end position="381"/>
    </location>
</feature>
<feature type="region of interest" description="Disordered" evidence="11">
    <location>
        <begin position="286"/>
        <end position="381"/>
    </location>
</feature>
<keyword evidence="10" id="KW-0675">Receptor</keyword>
<evidence type="ECO:0000313" key="18">
    <source>
        <dbReference type="Proteomes" id="UP000490939"/>
    </source>
</evidence>
<keyword evidence="7" id="KW-0653">Protein transport</keyword>
<dbReference type="EMBL" id="WNWR01000013">
    <property type="protein sequence ID" value="KAE9994125.1"/>
    <property type="molecule type" value="Genomic_DNA"/>
</dbReference>
<dbReference type="GO" id="GO:0015031">
    <property type="term" value="P:protein transport"/>
    <property type="evidence" value="ECO:0007669"/>
    <property type="project" value="UniProtKB-KW"/>
</dbReference>
<feature type="compositionally biased region" description="Acidic residues" evidence="11">
    <location>
        <begin position="340"/>
        <end position="350"/>
    </location>
</feature>
<evidence type="ECO:0000256" key="1">
    <source>
        <dbReference type="ARBA" id="ARBA00004477"/>
    </source>
</evidence>
<evidence type="ECO:0000313" key="17">
    <source>
        <dbReference type="Proteomes" id="UP000447873"/>
    </source>
</evidence>
<accession>A0A8H3UD95</accession>
<gene>
    <name evidence="13" type="ORF">BLS_006071</name>
    <name evidence="15" type="ORF">EG327_001197</name>
    <name evidence="14" type="ORF">EG328_009035</name>
</gene>
<reference evidence="13 16" key="1">
    <citation type="submission" date="2019-11" db="EMBL/GenBank/DDBJ databases">
        <title>Venturia inaequalis Genome Resource.</title>
        <authorList>
            <person name="Lichtner F.J."/>
        </authorList>
    </citation>
    <scope>NUCLEOTIDE SEQUENCE [LARGE SCALE GENOMIC DNA]</scope>
    <source>
        <strain evidence="14 17">120213</strain>
        <strain evidence="13">Bline_iso_100314</strain>
        <strain evidence="15 18">DMI_063113</strain>
    </source>
</reference>
<evidence type="ECO:0000256" key="10">
    <source>
        <dbReference type="ARBA" id="ARBA00023170"/>
    </source>
</evidence>
<dbReference type="InterPro" id="IPR000133">
    <property type="entry name" value="ER_ret_rcpt"/>
</dbReference>
<evidence type="ECO:0000256" key="12">
    <source>
        <dbReference type="SAM" id="Phobius"/>
    </source>
</evidence>
<dbReference type="EMBL" id="WNWQ01000435">
    <property type="protein sequence ID" value="KAE9968009.1"/>
    <property type="molecule type" value="Genomic_DNA"/>
</dbReference>
<evidence type="ECO:0000256" key="9">
    <source>
        <dbReference type="ARBA" id="ARBA00023136"/>
    </source>
</evidence>
<sequence length="381" mass="43161">MSMNIFRIVGDLSHVASKLILLWSIHWNRSAEGVSLITQTLYIAVFSTRYLDLFWSPIFGAFIYFWNFCLKLFYISSSAYIVFLMMSVFARTREKEKAWKFGIYCFAGAAVLAMPVTAMFMHGPQVHYTVGGKDKHHPLYEHNFGFFEVSLTGDVQAMISAVMYRVQILWTFSEILESVAVLPQLLLLRQTTVPTVIDSYYLACLGSYRGFYILNWIYRVFSKTDRHFDPISVIFGCIQTLMYVDFAWVYLTRQRVKLRGGGIVDSEDMSRGWLVQKLVGRHSDLDDEEASPALHTNDRGNDRSGGGAGHKWGARGISVSADEGIHEGDEDARPLTDPTAFEDDLSDDEGAPPTAFPERRESLGKKTVQEGADEWAEEADK</sequence>
<proteinExistence type="inferred from homology"/>
<keyword evidence="3" id="KW-0813">Transport</keyword>
<dbReference type="Proteomes" id="UP000490939">
    <property type="component" value="Unassembled WGS sequence"/>
</dbReference>
<keyword evidence="18" id="KW-1185">Reference proteome</keyword>
<dbReference type="Proteomes" id="UP000433883">
    <property type="component" value="Unassembled WGS sequence"/>
</dbReference>
<dbReference type="GO" id="GO:0005789">
    <property type="term" value="C:endoplasmic reticulum membrane"/>
    <property type="evidence" value="ECO:0007669"/>
    <property type="project" value="UniProtKB-SubCell"/>
</dbReference>